<feature type="region of interest" description="Disordered" evidence="1">
    <location>
        <begin position="284"/>
        <end position="329"/>
    </location>
</feature>
<dbReference type="KEGG" id="glz:GLAREA_08624"/>
<dbReference type="RefSeq" id="XP_008088859.1">
    <property type="nucleotide sequence ID" value="XM_008090668.1"/>
</dbReference>
<feature type="compositionally biased region" description="Low complexity" evidence="1">
    <location>
        <begin position="311"/>
        <end position="322"/>
    </location>
</feature>
<accession>S3CYB1</accession>
<dbReference type="AlphaFoldDB" id="S3CYB1"/>
<keyword evidence="3" id="KW-1185">Reference proteome</keyword>
<proteinExistence type="predicted"/>
<evidence type="ECO:0000313" key="3">
    <source>
        <dbReference type="Proteomes" id="UP000016922"/>
    </source>
</evidence>
<organism evidence="2 3">
    <name type="scientific">Glarea lozoyensis (strain ATCC 20868 / MF5171)</name>
    <dbReference type="NCBI Taxonomy" id="1116229"/>
    <lineage>
        <taxon>Eukaryota</taxon>
        <taxon>Fungi</taxon>
        <taxon>Dikarya</taxon>
        <taxon>Ascomycota</taxon>
        <taxon>Pezizomycotina</taxon>
        <taxon>Leotiomycetes</taxon>
        <taxon>Helotiales</taxon>
        <taxon>Helotiaceae</taxon>
        <taxon>Glarea</taxon>
    </lineage>
</organism>
<dbReference type="Proteomes" id="UP000016922">
    <property type="component" value="Unassembled WGS sequence"/>
</dbReference>
<reference evidence="2 3" key="1">
    <citation type="journal article" date="2013" name="BMC Genomics">
        <title>Genomics-driven discovery of the pneumocandin biosynthetic gene cluster in the fungus Glarea lozoyensis.</title>
        <authorList>
            <person name="Chen L."/>
            <person name="Yue Q."/>
            <person name="Zhang X."/>
            <person name="Xiang M."/>
            <person name="Wang C."/>
            <person name="Li S."/>
            <person name="Che Y."/>
            <person name="Ortiz-Lopez F.J."/>
            <person name="Bills G.F."/>
            <person name="Liu X."/>
            <person name="An Z."/>
        </authorList>
    </citation>
    <scope>NUCLEOTIDE SEQUENCE [LARGE SCALE GENOMIC DNA]</scope>
    <source>
        <strain evidence="3">ATCC 20868 / MF5171</strain>
    </source>
</reference>
<feature type="region of interest" description="Disordered" evidence="1">
    <location>
        <begin position="1"/>
        <end position="90"/>
    </location>
</feature>
<feature type="compositionally biased region" description="Basic and acidic residues" evidence="1">
    <location>
        <begin position="49"/>
        <end position="72"/>
    </location>
</feature>
<dbReference type="EMBL" id="KE145373">
    <property type="protein sequence ID" value="EPE24771.1"/>
    <property type="molecule type" value="Genomic_DNA"/>
</dbReference>
<evidence type="ECO:0000313" key="2">
    <source>
        <dbReference type="EMBL" id="EPE24771.1"/>
    </source>
</evidence>
<dbReference type="OrthoDB" id="10318157at2759"/>
<protein>
    <submittedName>
        <fullName evidence="2">Uncharacterized protein</fullName>
    </submittedName>
</protein>
<gene>
    <name evidence="2" type="ORF">GLAREA_08624</name>
</gene>
<dbReference type="HOGENOM" id="CLU_937054_0_0_1"/>
<evidence type="ECO:0000256" key="1">
    <source>
        <dbReference type="SAM" id="MobiDB-lite"/>
    </source>
</evidence>
<dbReference type="GeneID" id="19467672"/>
<sequence>MEAKHAPKRNMPASENNEKVASPNEKPPAYENKQNAPTINNNENAATDNNEKPAEPVKEKTASEKAMMRSEPPEEPMSPEQRKKWLVSRNPKQRSAAAAIPGRMCRCKSSICMVDTFKYTSLKELMFAKLALQHPGPETRDKFDGFFEQYARDIDRMTDEAFHNRYPCGRRGSASMIWSQENSVWKKCFGEFVPFPGVPPLKGKEFKLTYRSLQDLIWCRIMHEGSTANPLTEHEKWRFEEKAKECLETAKGSYFGHSPQHQMYRSEFHLWGWYFPGEPFPGVDPELRKKPPARPDTPSLPPPPQNPPPQRRQQQYNSSSSSGGCCVVQ</sequence>
<feature type="compositionally biased region" description="Pro residues" evidence="1">
    <location>
        <begin position="294"/>
        <end position="310"/>
    </location>
</feature>
<name>S3CYB1_GLAL2</name>